<accession>A0A7G9TE28</accession>
<name>A0A7G9TE28_PSEMX</name>
<protein>
    <submittedName>
        <fullName evidence="2">Uncharacterized protein</fullName>
    </submittedName>
</protein>
<dbReference type="GeneID" id="81469844"/>
<dbReference type="Proteomes" id="UP000515838">
    <property type="component" value="Chromosome"/>
</dbReference>
<evidence type="ECO:0000313" key="3">
    <source>
        <dbReference type="Proteomes" id="UP000515838"/>
    </source>
</evidence>
<evidence type="ECO:0000313" key="2">
    <source>
        <dbReference type="EMBL" id="QNN78353.1"/>
    </source>
</evidence>
<dbReference type="EMBL" id="CP060731">
    <property type="protein sequence ID" value="QNN78353.1"/>
    <property type="molecule type" value="Genomic_DNA"/>
</dbReference>
<feature type="chain" id="PRO_5028903632" evidence="1">
    <location>
        <begin position="26"/>
        <end position="135"/>
    </location>
</feature>
<sequence>MKPPLARWIRIVGVVVLVTSAKAKACIPIPANPEEDATVATGISVGRVDARHDFPTTAVRGQAVWVVTASTTLKGIMPRRLVVPLGCGGERLAVGDPVIVVNVGRHLITRPAGDEYEVRLRNALRRQRTLAAETP</sequence>
<keyword evidence="1" id="KW-0732">Signal</keyword>
<dbReference type="AlphaFoldDB" id="A0A7G9TE28"/>
<organism evidence="2 3">
    <name type="scientific">Pseudoxanthomonas mexicana</name>
    <dbReference type="NCBI Taxonomy" id="128785"/>
    <lineage>
        <taxon>Bacteria</taxon>
        <taxon>Pseudomonadati</taxon>
        <taxon>Pseudomonadota</taxon>
        <taxon>Gammaproteobacteria</taxon>
        <taxon>Lysobacterales</taxon>
        <taxon>Lysobacteraceae</taxon>
        <taxon>Pseudoxanthomonas</taxon>
    </lineage>
</organism>
<reference evidence="2 3" key="1">
    <citation type="submission" date="2020-08" db="EMBL/GenBank/DDBJ databases">
        <title>Streptomycin Non-resistant strain, P. mexicana.</title>
        <authorList>
            <person name="Ganesh-Kumar S."/>
            <person name="Zhe T."/>
            <person name="Yu Z."/>
            <person name="Min Y."/>
        </authorList>
    </citation>
    <scope>NUCLEOTIDE SEQUENCE [LARGE SCALE GENOMIC DNA]</scope>
    <source>
        <strain evidence="2 3">GTZY2</strain>
    </source>
</reference>
<gene>
    <name evidence="2" type="ORF">IAE60_02630</name>
</gene>
<feature type="signal peptide" evidence="1">
    <location>
        <begin position="1"/>
        <end position="25"/>
    </location>
</feature>
<evidence type="ECO:0000256" key="1">
    <source>
        <dbReference type="SAM" id="SignalP"/>
    </source>
</evidence>
<proteinExistence type="predicted"/>
<dbReference type="RefSeq" id="WP_187573754.1">
    <property type="nucleotide sequence ID" value="NZ_CP060731.1"/>
</dbReference>